<keyword evidence="1" id="KW-0488">Methylation</keyword>
<dbReference type="InterPro" id="IPR000983">
    <property type="entry name" value="Bac_GSPG_pilin"/>
</dbReference>
<dbReference type="Pfam" id="PF07963">
    <property type="entry name" value="N_methyl"/>
    <property type="match status" value="1"/>
</dbReference>
<proteinExistence type="predicted"/>
<dbReference type="PROSITE" id="PS00409">
    <property type="entry name" value="PROKAR_NTER_METHYL"/>
    <property type="match status" value="1"/>
</dbReference>
<dbReference type="PRINTS" id="PR00813">
    <property type="entry name" value="BCTERIALGSPG"/>
</dbReference>
<dbReference type="SUPFAM" id="SSF54523">
    <property type="entry name" value="Pili subunits"/>
    <property type="match status" value="1"/>
</dbReference>
<feature type="transmembrane region" description="Helical" evidence="2">
    <location>
        <begin position="20"/>
        <end position="41"/>
    </location>
</feature>
<evidence type="ECO:0000256" key="1">
    <source>
        <dbReference type="ARBA" id="ARBA00022481"/>
    </source>
</evidence>
<organism evidence="3 4">
    <name type="scientific">Kribbella koreensis</name>
    <dbReference type="NCBI Taxonomy" id="57909"/>
    <lineage>
        <taxon>Bacteria</taxon>
        <taxon>Bacillati</taxon>
        <taxon>Actinomycetota</taxon>
        <taxon>Actinomycetes</taxon>
        <taxon>Propionibacteriales</taxon>
        <taxon>Kribbellaceae</taxon>
        <taxon>Kribbella</taxon>
    </lineage>
</organism>
<keyword evidence="2" id="KW-0472">Membrane</keyword>
<evidence type="ECO:0000256" key="2">
    <source>
        <dbReference type="SAM" id="Phobius"/>
    </source>
</evidence>
<protein>
    <submittedName>
        <fullName evidence="3">Prepilin-type N-terminal cleavage/methylation domain-containing protein</fullName>
    </submittedName>
</protein>
<dbReference type="EMBL" id="BAAAHK010000002">
    <property type="protein sequence ID" value="GAA0925283.1"/>
    <property type="molecule type" value="Genomic_DNA"/>
</dbReference>
<dbReference type="InterPro" id="IPR012902">
    <property type="entry name" value="N_methyl_site"/>
</dbReference>
<dbReference type="Proteomes" id="UP001500542">
    <property type="component" value="Unassembled WGS sequence"/>
</dbReference>
<evidence type="ECO:0000313" key="3">
    <source>
        <dbReference type="EMBL" id="GAA0925283.1"/>
    </source>
</evidence>
<dbReference type="PANTHER" id="PTHR30093">
    <property type="entry name" value="GENERAL SECRETION PATHWAY PROTEIN G"/>
    <property type="match status" value="1"/>
</dbReference>
<accession>A0ABP3ZRU2</accession>
<sequence length="120" mass="12372">MLQQLRQARKTESGFTLIELLIVIVILGVLSGIVVFAVSGIQDRGNAAACKSDRSTVEVAVEAYYAKNTAYPDAGAAGYLQLTTAPDKFLRSAPTATMANGGYVITLGANGVVTASGACS</sequence>
<comment type="caution">
    <text evidence="3">The sequence shown here is derived from an EMBL/GenBank/DDBJ whole genome shotgun (WGS) entry which is preliminary data.</text>
</comment>
<keyword evidence="2" id="KW-0812">Transmembrane</keyword>
<name>A0ABP3ZRU2_9ACTN</name>
<dbReference type="InterPro" id="IPR045584">
    <property type="entry name" value="Pilin-like"/>
</dbReference>
<dbReference type="Gene3D" id="3.30.700.10">
    <property type="entry name" value="Glycoprotein, Type 4 Pilin"/>
    <property type="match status" value="1"/>
</dbReference>
<keyword evidence="2" id="KW-1133">Transmembrane helix</keyword>
<keyword evidence="4" id="KW-1185">Reference proteome</keyword>
<dbReference type="NCBIfam" id="TIGR02532">
    <property type="entry name" value="IV_pilin_GFxxxE"/>
    <property type="match status" value="1"/>
</dbReference>
<gene>
    <name evidence="3" type="ORF">GCM10009554_04670</name>
</gene>
<evidence type="ECO:0000313" key="4">
    <source>
        <dbReference type="Proteomes" id="UP001500542"/>
    </source>
</evidence>
<reference evidence="4" key="1">
    <citation type="journal article" date="2019" name="Int. J. Syst. Evol. Microbiol.">
        <title>The Global Catalogue of Microorganisms (GCM) 10K type strain sequencing project: providing services to taxonomists for standard genome sequencing and annotation.</title>
        <authorList>
            <consortium name="The Broad Institute Genomics Platform"/>
            <consortium name="The Broad Institute Genome Sequencing Center for Infectious Disease"/>
            <person name="Wu L."/>
            <person name="Ma J."/>
        </authorList>
    </citation>
    <scope>NUCLEOTIDE SEQUENCE [LARGE SCALE GENOMIC DNA]</scope>
    <source>
        <strain evidence="4">JCM 10977</strain>
    </source>
</reference>